<dbReference type="SUPFAM" id="SSF46785">
    <property type="entry name" value="Winged helix' DNA-binding domain"/>
    <property type="match status" value="1"/>
</dbReference>
<keyword evidence="4" id="KW-0804">Transcription</keyword>
<sequence length="301" mass="34061">MNLSYLQTFLAVAEEGSFTKAADVLDVSKGLVSRHVCNLEKALNSKLFHRTTRRIALTEVGEELFTKAKQIQLLASEAEIRVKDITQEFSGDLKVSAPFEFGRALCRHVIPSFLRQHPQINLILDFGPIKREIASGDCDVAFRAYEELPNDVVGRELGFIRNVLVCSKDFAQHNEIKSIKDLHHCAFILNGQNERWNQLELVNGDKKYQIEVGGNLRSNTYSSIFSLAEQGLGIASLPYYQVEESLKSGELIHLLPSWAVKTHKLSLLYAQRRITPRKLVMFNLAVKEWLGSSQLYLINQS</sequence>
<dbReference type="Gene3D" id="1.10.10.10">
    <property type="entry name" value="Winged helix-like DNA-binding domain superfamily/Winged helix DNA-binding domain"/>
    <property type="match status" value="1"/>
</dbReference>
<evidence type="ECO:0000256" key="3">
    <source>
        <dbReference type="ARBA" id="ARBA00023125"/>
    </source>
</evidence>
<evidence type="ECO:0000259" key="5">
    <source>
        <dbReference type="PROSITE" id="PS50931"/>
    </source>
</evidence>
<dbReference type="EMBL" id="RXNU01000001">
    <property type="protein sequence ID" value="RTR40569.1"/>
    <property type="molecule type" value="Genomic_DNA"/>
</dbReference>
<name>A0A431WYT0_9GAMM</name>
<dbReference type="GO" id="GO:0003700">
    <property type="term" value="F:DNA-binding transcription factor activity"/>
    <property type="evidence" value="ECO:0007669"/>
    <property type="project" value="InterPro"/>
</dbReference>
<dbReference type="FunFam" id="1.10.10.10:FF:000001">
    <property type="entry name" value="LysR family transcriptional regulator"/>
    <property type="match status" value="1"/>
</dbReference>
<dbReference type="PANTHER" id="PTHR30537:SF5">
    <property type="entry name" value="HTH-TYPE TRANSCRIPTIONAL ACTIVATOR TTDR-RELATED"/>
    <property type="match status" value="1"/>
</dbReference>
<keyword evidence="2" id="KW-0805">Transcription regulation</keyword>
<dbReference type="InterPro" id="IPR058163">
    <property type="entry name" value="LysR-type_TF_proteobact-type"/>
</dbReference>
<dbReference type="SUPFAM" id="SSF53850">
    <property type="entry name" value="Periplasmic binding protein-like II"/>
    <property type="match status" value="1"/>
</dbReference>
<dbReference type="GO" id="GO:0006351">
    <property type="term" value="P:DNA-templated transcription"/>
    <property type="evidence" value="ECO:0007669"/>
    <property type="project" value="TreeGrafter"/>
</dbReference>
<evidence type="ECO:0000313" key="6">
    <source>
        <dbReference type="EMBL" id="RTR40569.1"/>
    </source>
</evidence>
<dbReference type="InterPro" id="IPR036390">
    <property type="entry name" value="WH_DNA-bd_sf"/>
</dbReference>
<dbReference type="GO" id="GO:0043565">
    <property type="term" value="F:sequence-specific DNA binding"/>
    <property type="evidence" value="ECO:0007669"/>
    <property type="project" value="TreeGrafter"/>
</dbReference>
<reference evidence="6 7" key="1">
    <citation type="submission" date="2018-12" db="EMBL/GenBank/DDBJ databases">
        <authorList>
            <person name="Yu L."/>
        </authorList>
    </citation>
    <scope>NUCLEOTIDE SEQUENCE [LARGE SCALE GENOMIC DNA]</scope>
    <source>
        <strain evidence="6 7">HAW-EB2</strain>
    </source>
</reference>
<organism evidence="6 7">
    <name type="scientific">Shewanella canadensis</name>
    <dbReference type="NCBI Taxonomy" id="271096"/>
    <lineage>
        <taxon>Bacteria</taxon>
        <taxon>Pseudomonadati</taxon>
        <taxon>Pseudomonadota</taxon>
        <taxon>Gammaproteobacteria</taxon>
        <taxon>Alteromonadales</taxon>
        <taxon>Shewanellaceae</taxon>
        <taxon>Shewanella</taxon>
    </lineage>
</organism>
<dbReference type="Proteomes" id="UP000267448">
    <property type="component" value="Unassembled WGS sequence"/>
</dbReference>
<evidence type="ECO:0000313" key="7">
    <source>
        <dbReference type="Proteomes" id="UP000267448"/>
    </source>
</evidence>
<dbReference type="Gene3D" id="3.40.190.290">
    <property type="match status" value="1"/>
</dbReference>
<gene>
    <name evidence="6" type="ORF">EKG38_01215</name>
</gene>
<proteinExistence type="inferred from homology"/>
<accession>A0A431WYT0</accession>
<dbReference type="PANTHER" id="PTHR30537">
    <property type="entry name" value="HTH-TYPE TRANSCRIPTIONAL REGULATOR"/>
    <property type="match status" value="1"/>
</dbReference>
<protein>
    <submittedName>
        <fullName evidence="6">LysR family transcriptional regulator</fullName>
    </submittedName>
</protein>
<comment type="similarity">
    <text evidence="1">Belongs to the LysR transcriptional regulatory family.</text>
</comment>
<dbReference type="Pfam" id="PF03466">
    <property type="entry name" value="LysR_substrate"/>
    <property type="match status" value="1"/>
</dbReference>
<dbReference type="InterPro" id="IPR036388">
    <property type="entry name" value="WH-like_DNA-bd_sf"/>
</dbReference>
<dbReference type="Pfam" id="PF00126">
    <property type="entry name" value="HTH_1"/>
    <property type="match status" value="1"/>
</dbReference>
<dbReference type="PROSITE" id="PS50931">
    <property type="entry name" value="HTH_LYSR"/>
    <property type="match status" value="1"/>
</dbReference>
<dbReference type="AlphaFoldDB" id="A0A431WYT0"/>
<comment type="caution">
    <text evidence="6">The sequence shown here is derived from an EMBL/GenBank/DDBJ whole genome shotgun (WGS) entry which is preliminary data.</text>
</comment>
<feature type="domain" description="HTH lysR-type" evidence="5">
    <location>
        <begin position="1"/>
        <end position="58"/>
    </location>
</feature>
<dbReference type="RefSeq" id="WP_126517921.1">
    <property type="nucleotide sequence ID" value="NZ_RXNU01000001.1"/>
</dbReference>
<keyword evidence="7" id="KW-1185">Reference proteome</keyword>
<dbReference type="InterPro" id="IPR000847">
    <property type="entry name" value="LysR_HTH_N"/>
</dbReference>
<keyword evidence="3" id="KW-0238">DNA-binding</keyword>
<dbReference type="InterPro" id="IPR005119">
    <property type="entry name" value="LysR_subst-bd"/>
</dbReference>
<dbReference type="OrthoDB" id="9785745at2"/>
<evidence type="ECO:0000256" key="4">
    <source>
        <dbReference type="ARBA" id="ARBA00023163"/>
    </source>
</evidence>
<dbReference type="CDD" id="cd08422">
    <property type="entry name" value="PBP2_CrgA_like"/>
    <property type="match status" value="1"/>
</dbReference>
<evidence type="ECO:0000256" key="1">
    <source>
        <dbReference type="ARBA" id="ARBA00009437"/>
    </source>
</evidence>
<evidence type="ECO:0000256" key="2">
    <source>
        <dbReference type="ARBA" id="ARBA00023015"/>
    </source>
</evidence>